<dbReference type="Pfam" id="PF00990">
    <property type="entry name" value="GGDEF"/>
    <property type="match status" value="1"/>
</dbReference>
<keyword evidence="3" id="KW-0812">Transmembrane</keyword>
<dbReference type="EC" id="2.7.7.65" evidence="1"/>
<organism evidence="5 6">
    <name type="scientific">Ideonella lacteola</name>
    <dbReference type="NCBI Taxonomy" id="2984193"/>
    <lineage>
        <taxon>Bacteria</taxon>
        <taxon>Pseudomonadati</taxon>
        <taxon>Pseudomonadota</taxon>
        <taxon>Betaproteobacteria</taxon>
        <taxon>Burkholderiales</taxon>
        <taxon>Sphaerotilaceae</taxon>
        <taxon>Ideonella</taxon>
    </lineage>
</organism>
<evidence type="ECO:0000256" key="1">
    <source>
        <dbReference type="ARBA" id="ARBA00012528"/>
    </source>
</evidence>
<reference evidence="5 6" key="1">
    <citation type="submission" date="2024-04" db="EMBL/GenBank/DDBJ databases">
        <title>Novel species of the genus Ideonella isolated from streams.</title>
        <authorList>
            <person name="Lu H."/>
        </authorList>
    </citation>
    <scope>NUCLEOTIDE SEQUENCE [LARGE SCALE GENOMIC DNA]</scope>
    <source>
        <strain evidence="5 6">DXS29W</strain>
    </source>
</reference>
<evidence type="ECO:0000259" key="4">
    <source>
        <dbReference type="PROSITE" id="PS50887"/>
    </source>
</evidence>
<comment type="catalytic activity">
    <reaction evidence="2">
        <text>2 GTP = 3',3'-c-di-GMP + 2 diphosphate</text>
        <dbReference type="Rhea" id="RHEA:24898"/>
        <dbReference type="ChEBI" id="CHEBI:33019"/>
        <dbReference type="ChEBI" id="CHEBI:37565"/>
        <dbReference type="ChEBI" id="CHEBI:58805"/>
        <dbReference type="EC" id="2.7.7.65"/>
    </reaction>
</comment>
<proteinExistence type="predicted"/>
<dbReference type="SMART" id="SM00267">
    <property type="entry name" value="GGDEF"/>
    <property type="match status" value="1"/>
</dbReference>
<protein>
    <recommendedName>
        <fullName evidence="1">diguanylate cyclase</fullName>
        <ecNumber evidence="1">2.7.7.65</ecNumber>
    </recommendedName>
</protein>
<dbReference type="PROSITE" id="PS50887">
    <property type="entry name" value="GGDEF"/>
    <property type="match status" value="1"/>
</dbReference>
<dbReference type="PANTHER" id="PTHR45138">
    <property type="entry name" value="REGULATORY COMPONENTS OF SENSORY TRANSDUCTION SYSTEM"/>
    <property type="match status" value="1"/>
</dbReference>
<dbReference type="GO" id="GO:0052621">
    <property type="term" value="F:diguanylate cyclase activity"/>
    <property type="evidence" value="ECO:0007669"/>
    <property type="project" value="UniProtKB-EC"/>
</dbReference>
<gene>
    <name evidence="5" type="ORF">AACH06_12560</name>
</gene>
<sequence length="275" mass="29621">MVASSEARETRDAHPGWVQTLTQWASRASLGSAWAFQIGVAFIVAMTVATMLVWLDGSSWPVAIGAGAIALLPALVAGGAALHLARALAQSSVQRELLMVDDELTGVCNRRQFLRLSEREWSRCRRYGDDGALLLIDADHLRRINDSMGQRCGDAILLEVTRRVNATLRQSDLLARFGGAELAVFLPHTDPLGALDAAERIRQQVASAPFRWENAHVVATVSVGVAHVHMGQASLDGLVQDAESALQAAKDAGRNCVRATPIQPRRSGETRSVTS</sequence>
<comment type="caution">
    <text evidence="5">The sequence shown here is derived from an EMBL/GenBank/DDBJ whole genome shotgun (WGS) entry which is preliminary data.</text>
</comment>
<evidence type="ECO:0000256" key="3">
    <source>
        <dbReference type="SAM" id="Phobius"/>
    </source>
</evidence>
<keyword evidence="5" id="KW-0548">Nucleotidyltransferase</keyword>
<keyword evidence="6" id="KW-1185">Reference proteome</keyword>
<evidence type="ECO:0000313" key="5">
    <source>
        <dbReference type="EMBL" id="MEK8031652.1"/>
    </source>
</evidence>
<dbReference type="RefSeq" id="WP_341426040.1">
    <property type="nucleotide sequence ID" value="NZ_JBBUTG010000006.1"/>
</dbReference>
<name>A0ABU9BS05_9BURK</name>
<dbReference type="Proteomes" id="UP001371218">
    <property type="component" value="Unassembled WGS sequence"/>
</dbReference>
<dbReference type="InterPro" id="IPR029787">
    <property type="entry name" value="Nucleotide_cyclase"/>
</dbReference>
<keyword evidence="5" id="KW-0808">Transferase</keyword>
<feature type="domain" description="GGDEF" evidence="4">
    <location>
        <begin position="129"/>
        <end position="262"/>
    </location>
</feature>
<feature type="transmembrane region" description="Helical" evidence="3">
    <location>
        <begin position="60"/>
        <end position="85"/>
    </location>
</feature>
<evidence type="ECO:0000256" key="2">
    <source>
        <dbReference type="ARBA" id="ARBA00034247"/>
    </source>
</evidence>
<dbReference type="InterPro" id="IPR050469">
    <property type="entry name" value="Diguanylate_Cyclase"/>
</dbReference>
<accession>A0ABU9BS05</accession>
<dbReference type="Gene3D" id="3.30.70.270">
    <property type="match status" value="1"/>
</dbReference>
<keyword evidence="3" id="KW-0472">Membrane</keyword>
<dbReference type="EMBL" id="JBBUTG010000006">
    <property type="protein sequence ID" value="MEK8031652.1"/>
    <property type="molecule type" value="Genomic_DNA"/>
</dbReference>
<dbReference type="SUPFAM" id="SSF55073">
    <property type="entry name" value="Nucleotide cyclase"/>
    <property type="match status" value="1"/>
</dbReference>
<dbReference type="InterPro" id="IPR043128">
    <property type="entry name" value="Rev_trsase/Diguanyl_cyclase"/>
</dbReference>
<evidence type="ECO:0000313" key="6">
    <source>
        <dbReference type="Proteomes" id="UP001371218"/>
    </source>
</evidence>
<dbReference type="PANTHER" id="PTHR45138:SF9">
    <property type="entry name" value="DIGUANYLATE CYCLASE DGCM-RELATED"/>
    <property type="match status" value="1"/>
</dbReference>
<dbReference type="NCBIfam" id="TIGR00254">
    <property type="entry name" value="GGDEF"/>
    <property type="match status" value="1"/>
</dbReference>
<dbReference type="CDD" id="cd01949">
    <property type="entry name" value="GGDEF"/>
    <property type="match status" value="1"/>
</dbReference>
<keyword evidence="3" id="KW-1133">Transmembrane helix</keyword>
<feature type="transmembrane region" description="Helical" evidence="3">
    <location>
        <begin position="33"/>
        <end position="54"/>
    </location>
</feature>
<dbReference type="InterPro" id="IPR000160">
    <property type="entry name" value="GGDEF_dom"/>
</dbReference>